<comment type="caution">
    <text evidence="4">The sequence shown here is derived from an EMBL/GenBank/DDBJ whole genome shotgun (WGS) entry which is preliminary data.</text>
</comment>
<accession>A0A5C6A6D7</accession>
<dbReference type="AlphaFoldDB" id="A0A5C6A6D7"/>
<dbReference type="PANTHER" id="PTHR32328:SF0">
    <property type="entry name" value="L-SERYL-TRNA(SEC) SELENIUM TRANSFERASE"/>
    <property type="match status" value="1"/>
</dbReference>
<dbReference type="Gene3D" id="3.40.640.10">
    <property type="entry name" value="Type I PLP-dependent aspartate aminotransferase-like (Major domain)"/>
    <property type="match status" value="1"/>
</dbReference>
<organism evidence="4 5">
    <name type="scientific">Neorhodopirellula pilleata</name>
    <dbReference type="NCBI Taxonomy" id="2714738"/>
    <lineage>
        <taxon>Bacteria</taxon>
        <taxon>Pseudomonadati</taxon>
        <taxon>Planctomycetota</taxon>
        <taxon>Planctomycetia</taxon>
        <taxon>Pirellulales</taxon>
        <taxon>Pirellulaceae</taxon>
        <taxon>Neorhodopirellula</taxon>
    </lineage>
</organism>
<dbReference type="EMBL" id="SJPM01000006">
    <property type="protein sequence ID" value="TWT95542.1"/>
    <property type="molecule type" value="Genomic_DNA"/>
</dbReference>
<comment type="cofactor">
    <cofactor evidence="1">
        <name>pyridoxal 5'-phosphate</name>
        <dbReference type="ChEBI" id="CHEBI:597326"/>
    </cofactor>
</comment>
<evidence type="ECO:0000313" key="5">
    <source>
        <dbReference type="Proteomes" id="UP000316213"/>
    </source>
</evidence>
<dbReference type="PANTHER" id="PTHR32328">
    <property type="entry name" value="L-SERYL-TRNA(SEC) SELENIUM TRANSFERASE"/>
    <property type="match status" value="1"/>
</dbReference>
<evidence type="ECO:0000313" key="4">
    <source>
        <dbReference type="EMBL" id="TWT95542.1"/>
    </source>
</evidence>
<dbReference type="Pfam" id="PF03841">
    <property type="entry name" value="SelA"/>
    <property type="match status" value="1"/>
</dbReference>
<reference evidence="4 5" key="1">
    <citation type="submission" date="2019-02" db="EMBL/GenBank/DDBJ databases">
        <title>Deep-cultivation of Planctomycetes and their phenomic and genomic characterization uncovers novel biology.</title>
        <authorList>
            <person name="Wiegand S."/>
            <person name="Jogler M."/>
            <person name="Boedeker C."/>
            <person name="Pinto D."/>
            <person name="Vollmers J."/>
            <person name="Rivas-Marin E."/>
            <person name="Kohn T."/>
            <person name="Peeters S.H."/>
            <person name="Heuer A."/>
            <person name="Rast P."/>
            <person name="Oberbeckmann S."/>
            <person name="Bunk B."/>
            <person name="Jeske O."/>
            <person name="Meyerdierks A."/>
            <person name="Storesund J.E."/>
            <person name="Kallscheuer N."/>
            <person name="Luecker S."/>
            <person name="Lage O.M."/>
            <person name="Pohl T."/>
            <person name="Merkel B.J."/>
            <person name="Hornburger P."/>
            <person name="Mueller R.-W."/>
            <person name="Bruemmer F."/>
            <person name="Labrenz M."/>
            <person name="Spormann A.M."/>
            <person name="Op Den Camp H."/>
            <person name="Overmann J."/>
            <person name="Amann R."/>
            <person name="Jetten M.S.M."/>
            <person name="Mascher T."/>
            <person name="Medema M.H."/>
            <person name="Devos D.P."/>
            <person name="Kaster A.-K."/>
            <person name="Ovreas L."/>
            <person name="Rohde M."/>
            <person name="Galperin M.Y."/>
            <person name="Jogler C."/>
        </authorList>
    </citation>
    <scope>NUCLEOTIDE SEQUENCE [LARGE SCALE GENOMIC DNA]</scope>
    <source>
        <strain evidence="4 5">Pla100</strain>
    </source>
</reference>
<dbReference type="OrthoDB" id="247355at2"/>
<keyword evidence="5" id="KW-1185">Reference proteome</keyword>
<keyword evidence="2" id="KW-0663">Pyridoxal phosphate</keyword>
<dbReference type="InterPro" id="IPR015421">
    <property type="entry name" value="PyrdxlP-dep_Trfase_major"/>
</dbReference>
<protein>
    <submittedName>
        <fullName evidence="4">Selenocysteine synthase</fullName>
    </submittedName>
</protein>
<dbReference type="RefSeq" id="WP_146578602.1">
    <property type="nucleotide sequence ID" value="NZ_SJPM01000006.1"/>
</dbReference>
<proteinExistence type="inferred from homology"/>
<evidence type="ECO:0000256" key="1">
    <source>
        <dbReference type="ARBA" id="ARBA00001933"/>
    </source>
</evidence>
<sequence length="455" mass="47653">MALPPWTVELLRRGVQDLARQATDPETAATIKDQAAKLVDELPRVAREKVQTLLKQAESTAGPLKDAWNRGDWSVASLWTHAGQPNAPIRLINGSGTLLSPVGSGVAYSSAVQSAAIPFLSGDAGLASGFDETLRQQLATSLQMGDSRPVSAFVAGSLDRALAMIGSLTQPGCAVYVPRRCAVAMPGVGGEGFLVDRLQSHVRGPVREFGGIDPEAPLDIHAIAAEHTTRSPSSERRLVVVSLAGTPINYEGLPENASRVVVIPAGTFFTDGGPVASIASVESELASGADVVVLAGGVLTDTPSVGIIVGNPDHVRRMTDHRRANFLAAPVMQIAMVAAAVAQQRADSSPVKKLASVSEDNLRDRAERLATQLAAAASVRSVRVTDQPAQLGGVATASLPSRQVVLTSDQSPETLAAELLAGPVGLLTTVVENDLAIDLRWITPEQQAKIGQRFR</sequence>
<dbReference type="Proteomes" id="UP000316213">
    <property type="component" value="Unassembled WGS sequence"/>
</dbReference>
<evidence type="ECO:0000256" key="3">
    <source>
        <dbReference type="ARBA" id="ARBA00044507"/>
    </source>
</evidence>
<name>A0A5C6A6D7_9BACT</name>
<dbReference type="GO" id="GO:0004125">
    <property type="term" value="F:L-seryl-tRNA(Sec) selenium transferase activity"/>
    <property type="evidence" value="ECO:0007669"/>
    <property type="project" value="TreeGrafter"/>
</dbReference>
<dbReference type="InterPro" id="IPR015424">
    <property type="entry name" value="PyrdxlP-dep_Trfase"/>
</dbReference>
<dbReference type="Gene3D" id="3.90.1150.110">
    <property type="match status" value="1"/>
</dbReference>
<gene>
    <name evidence="4" type="ORF">Pla100_31830</name>
</gene>
<comment type="similarity">
    <text evidence="3">Belongs to the SelA family.</text>
</comment>
<dbReference type="SUPFAM" id="SSF53383">
    <property type="entry name" value="PLP-dependent transferases"/>
    <property type="match status" value="1"/>
</dbReference>
<evidence type="ECO:0000256" key="2">
    <source>
        <dbReference type="ARBA" id="ARBA00022898"/>
    </source>
</evidence>
<dbReference type="InterPro" id="IPR018319">
    <property type="entry name" value="SelA-like"/>
</dbReference>